<gene>
    <name evidence="10" type="ORF">PDE001_LOCUS5348</name>
</gene>
<evidence type="ECO:0000256" key="5">
    <source>
        <dbReference type="ARBA" id="ARBA00023163"/>
    </source>
</evidence>
<feature type="compositionally biased region" description="Basic and acidic residues" evidence="8">
    <location>
        <begin position="116"/>
        <end position="134"/>
    </location>
</feature>
<keyword evidence="4" id="KW-0805">Transcription regulation</keyword>
<dbReference type="InterPro" id="IPR006786">
    <property type="entry name" value="Pinin_SDK_MemA"/>
</dbReference>
<dbReference type="GO" id="GO:0071013">
    <property type="term" value="C:catalytic step 2 spliceosome"/>
    <property type="evidence" value="ECO:0007669"/>
    <property type="project" value="TreeGrafter"/>
</dbReference>
<evidence type="ECO:0000259" key="9">
    <source>
        <dbReference type="PROSITE" id="PS50800"/>
    </source>
</evidence>
<dbReference type="Gene3D" id="1.10.720.30">
    <property type="entry name" value="SAP domain"/>
    <property type="match status" value="1"/>
</dbReference>
<evidence type="ECO:0000256" key="1">
    <source>
        <dbReference type="ARBA" id="ARBA00004123"/>
    </source>
</evidence>
<evidence type="ECO:0000313" key="10">
    <source>
        <dbReference type="EMBL" id="CAI5733265.1"/>
    </source>
</evidence>
<dbReference type="PANTHER" id="PTHR12707:SF0">
    <property type="entry name" value="PININ"/>
    <property type="match status" value="1"/>
</dbReference>
<evidence type="ECO:0000256" key="4">
    <source>
        <dbReference type="ARBA" id="ARBA00023015"/>
    </source>
</evidence>
<dbReference type="SUPFAM" id="SSF68906">
    <property type="entry name" value="SAP domain"/>
    <property type="match status" value="1"/>
</dbReference>
<dbReference type="Pfam" id="PF02037">
    <property type="entry name" value="SAP"/>
    <property type="match status" value="1"/>
</dbReference>
<evidence type="ECO:0000256" key="7">
    <source>
        <dbReference type="ARBA" id="ARBA00023242"/>
    </source>
</evidence>
<dbReference type="SMART" id="SM00513">
    <property type="entry name" value="SAP"/>
    <property type="match status" value="1"/>
</dbReference>
<keyword evidence="11" id="KW-1185">Reference proteome</keyword>
<reference evidence="10" key="1">
    <citation type="submission" date="2022-12" db="EMBL/GenBank/DDBJ databases">
        <authorList>
            <person name="Webb A."/>
        </authorList>
    </citation>
    <scope>NUCLEOTIDE SEQUENCE</scope>
    <source>
        <strain evidence="10">Pd1</strain>
    </source>
</reference>
<dbReference type="PANTHER" id="PTHR12707">
    <property type="entry name" value="PINN"/>
    <property type="match status" value="1"/>
</dbReference>
<comment type="subcellular location">
    <subcellularLocation>
        <location evidence="1">Nucleus</location>
    </subcellularLocation>
</comment>
<feature type="compositionally biased region" description="Polar residues" evidence="8">
    <location>
        <begin position="291"/>
        <end position="301"/>
    </location>
</feature>
<evidence type="ECO:0000313" key="11">
    <source>
        <dbReference type="Proteomes" id="UP001162029"/>
    </source>
</evidence>
<sequence length="379" mass="42679">MGHLGKAKRQIEKDTDLFKRQDTKQQEVEQREKAQSKNLENQARLEAKTARLEALIVRTELDRSEQIARAKLEHLQMARKSESQSKFLVTIASPPIFYLPSTHTKETRELVAASTEAHEAKMKARERSHEEKLRKLEAEFETKLEQLREDLKALKKGEEKESANEQVTSDKGDDTMEDGDQDMDYFPREDEEHRQKNASEHCSGPPAMEAENKDAARNSVSGSKPDDSSATELRIIERRGSQGFGEERSQDMDASPQEAADGEDAGHSNAETSSPRQVKEKLELEQEDLMQNDQPATTSVQRECEKAELASGSDIATSTNGDESGIPVEPKESAAVDVDKMRVVELRAELKERGLDTKGLKAKLVQRLKHVMHDEDECK</sequence>
<dbReference type="AlphaFoldDB" id="A0AAV0U8L7"/>
<name>A0AAV0U8L7_9STRA</name>
<keyword evidence="3" id="KW-0507">mRNA processing</keyword>
<dbReference type="GO" id="GO:0006397">
    <property type="term" value="P:mRNA processing"/>
    <property type="evidence" value="ECO:0007669"/>
    <property type="project" value="UniProtKB-KW"/>
</dbReference>
<evidence type="ECO:0000256" key="3">
    <source>
        <dbReference type="ARBA" id="ARBA00022664"/>
    </source>
</evidence>
<dbReference type="EMBL" id="CANTFM010000993">
    <property type="protein sequence ID" value="CAI5733265.1"/>
    <property type="molecule type" value="Genomic_DNA"/>
</dbReference>
<protein>
    <recommendedName>
        <fullName evidence="9">SAP domain-containing protein</fullName>
    </recommendedName>
</protein>
<feature type="compositionally biased region" description="Basic and acidic residues" evidence="8">
    <location>
        <begin position="152"/>
        <end position="174"/>
    </location>
</feature>
<feature type="domain" description="SAP" evidence="9">
    <location>
        <begin position="338"/>
        <end position="372"/>
    </location>
</feature>
<evidence type="ECO:0000256" key="6">
    <source>
        <dbReference type="ARBA" id="ARBA00023187"/>
    </source>
</evidence>
<proteinExistence type="inferred from homology"/>
<dbReference type="InterPro" id="IPR003034">
    <property type="entry name" value="SAP_dom"/>
</dbReference>
<feature type="compositionally biased region" description="Basic and acidic residues" evidence="8">
    <location>
        <begin position="9"/>
        <end position="35"/>
    </location>
</feature>
<feature type="region of interest" description="Disordered" evidence="8">
    <location>
        <begin position="152"/>
        <end position="330"/>
    </location>
</feature>
<dbReference type="Proteomes" id="UP001162029">
    <property type="component" value="Unassembled WGS sequence"/>
</dbReference>
<comment type="similarity">
    <text evidence="2">Belongs to the pinin family.</text>
</comment>
<feature type="compositionally biased region" description="Basic and acidic residues" evidence="8">
    <location>
        <begin position="185"/>
        <end position="199"/>
    </location>
</feature>
<organism evidence="10 11">
    <name type="scientific">Peronospora destructor</name>
    <dbReference type="NCBI Taxonomy" id="86335"/>
    <lineage>
        <taxon>Eukaryota</taxon>
        <taxon>Sar</taxon>
        <taxon>Stramenopiles</taxon>
        <taxon>Oomycota</taxon>
        <taxon>Peronosporomycetes</taxon>
        <taxon>Peronosporales</taxon>
        <taxon>Peronosporaceae</taxon>
        <taxon>Peronospora</taxon>
    </lineage>
</organism>
<dbReference type="PROSITE" id="PS50800">
    <property type="entry name" value="SAP"/>
    <property type="match status" value="1"/>
</dbReference>
<keyword evidence="6" id="KW-0508">mRNA splicing</keyword>
<keyword evidence="5" id="KW-0804">Transcription</keyword>
<evidence type="ECO:0000256" key="2">
    <source>
        <dbReference type="ARBA" id="ARBA00010386"/>
    </source>
</evidence>
<accession>A0AAV0U8L7</accession>
<dbReference type="InterPro" id="IPR039853">
    <property type="entry name" value="Pinin"/>
</dbReference>
<feature type="region of interest" description="Disordered" evidence="8">
    <location>
        <begin position="1"/>
        <end position="42"/>
    </location>
</feature>
<dbReference type="GO" id="GO:0008380">
    <property type="term" value="P:RNA splicing"/>
    <property type="evidence" value="ECO:0007669"/>
    <property type="project" value="UniProtKB-KW"/>
</dbReference>
<dbReference type="InterPro" id="IPR036361">
    <property type="entry name" value="SAP_dom_sf"/>
</dbReference>
<feature type="region of interest" description="Disordered" evidence="8">
    <location>
        <begin position="112"/>
        <end position="134"/>
    </location>
</feature>
<keyword evidence="7" id="KW-0539">Nucleus</keyword>
<feature type="compositionally biased region" description="Basic and acidic residues" evidence="8">
    <location>
        <begin position="234"/>
        <end position="251"/>
    </location>
</feature>
<comment type="caution">
    <text evidence="10">The sequence shown here is derived from an EMBL/GenBank/DDBJ whole genome shotgun (WGS) entry which is preliminary data.</text>
</comment>
<dbReference type="Pfam" id="PF04696">
    <property type="entry name" value="Pinin_SDK_memA"/>
    <property type="match status" value="1"/>
</dbReference>
<evidence type="ECO:0000256" key="8">
    <source>
        <dbReference type="SAM" id="MobiDB-lite"/>
    </source>
</evidence>